<evidence type="ECO:0000313" key="1">
    <source>
        <dbReference type="EMBL" id="JAH29641.1"/>
    </source>
</evidence>
<organism evidence="1">
    <name type="scientific">Anguilla anguilla</name>
    <name type="common">European freshwater eel</name>
    <name type="synonym">Muraena anguilla</name>
    <dbReference type="NCBI Taxonomy" id="7936"/>
    <lineage>
        <taxon>Eukaryota</taxon>
        <taxon>Metazoa</taxon>
        <taxon>Chordata</taxon>
        <taxon>Craniata</taxon>
        <taxon>Vertebrata</taxon>
        <taxon>Euteleostomi</taxon>
        <taxon>Actinopterygii</taxon>
        <taxon>Neopterygii</taxon>
        <taxon>Teleostei</taxon>
        <taxon>Anguilliformes</taxon>
        <taxon>Anguillidae</taxon>
        <taxon>Anguilla</taxon>
    </lineage>
</organism>
<accession>A0A0E9RKE9</accession>
<reference evidence="1" key="2">
    <citation type="journal article" date="2015" name="Fish Shellfish Immunol.">
        <title>Early steps in the European eel (Anguilla anguilla)-Vibrio vulnificus interaction in the gills: Role of the RtxA13 toxin.</title>
        <authorList>
            <person name="Callol A."/>
            <person name="Pajuelo D."/>
            <person name="Ebbesson L."/>
            <person name="Teles M."/>
            <person name="MacKenzie S."/>
            <person name="Amaro C."/>
        </authorList>
    </citation>
    <scope>NUCLEOTIDE SEQUENCE</scope>
</reference>
<dbReference type="AlphaFoldDB" id="A0A0E9RKE9"/>
<name>A0A0E9RKE9_ANGAN</name>
<reference evidence="1" key="1">
    <citation type="submission" date="2014-11" db="EMBL/GenBank/DDBJ databases">
        <authorList>
            <person name="Amaro Gonzalez C."/>
        </authorList>
    </citation>
    <scope>NUCLEOTIDE SEQUENCE</scope>
</reference>
<proteinExistence type="predicted"/>
<protein>
    <submittedName>
        <fullName evidence="1">Uncharacterized protein</fullName>
    </submittedName>
</protein>
<dbReference type="EMBL" id="GBXM01078936">
    <property type="protein sequence ID" value="JAH29641.1"/>
    <property type="molecule type" value="Transcribed_RNA"/>
</dbReference>
<sequence length="43" mass="4915">MLYGPISFMFTFYNLHTVLDGPDMCWGGHGESLGWPWSTLVHL</sequence>